<dbReference type="PANTHER" id="PTHR45566">
    <property type="entry name" value="HTH-TYPE TRANSCRIPTIONAL REGULATOR YHJB-RELATED"/>
    <property type="match status" value="1"/>
</dbReference>
<feature type="modified residue" description="4-aspartylphosphate" evidence="2">
    <location>
        <position position="94"/>
    </location>
</feature>
<dbReference type="InterPro" id="IPR011006">
    <property type="entry name" value="CheY-like_superfamily"/>
</dbReference>
<dbReference type="SUPFAM" id="SSF52172">
    <property type="entry name" value="CheY-like"/>
    <property type="match status" value="1"/>
</dbReference>
<evidence type="ECO:0000256" key="2">
    <source>
        <dbReference type="PROSITE-ProRule" id="PRU00169"/>
    </source>
</evidence>
<dbReference type="GO" id="GO:0006355">
    <property type="term" value="P:regulation of DNA-templated transcription"/>
    <property type="evidence" value="ECO:0007669"/>
    <property type="project" value="InterPro"/>
</dbReference>
<reference evidence="5 6" key="1">
    <citation type="submission" date="2019-02" db="EMBL/GenBank/DDBJ databases">
        <title>Genomic Encyclopedia of Type Strains, Phase IV (KMG-IV): sequencing the most valuable type-strain genomes for metagenomic binning, comparative biology and taxonomic classification.</title>
        <authorList>
            <person name="Goeker M."/>
        </authorList>
    </citation>
    <scope>NUCLEOTIDE SEQUENCE [LARGE SCALE GENOMIC DNA]</scope>
    <source>
        <strain evidence="5 6">DSM 16618</strain>
    </source>
</reference>
<dbReference type="EMBL" id="SGWZ01000002">
    <property type="protein sequence ID" value="RZS70072.1"/>
    <property type="molecule type" value="Genomic_DNA"/>
</dbReference>
<organism evidence="5 6">
    <name type="scientific">Kerstersia gyiorum</name>
    <dbReference type="NCBI Taxonomy" id="206506"/>
    <lineage>
        <taxon>Bacteria</taxon>
        <taxon>Pseudomonadati</taxon>
        <taxon>Pseudomonadota</taxon>
        <taxon>Betaproteobacteria</taxon>
        <taxon>Burkholderiales</taxon>
        <taxon>Alcaligenaceae</taxon>
        <taxon>Kerstersia</taxon>
    </lineage>
</organism>
<dbReference type="CDD" id="cd06170">
    <property type="entry name" value="LuxR_C_like"/>
    <property type="match status" value="1"/>
</dbReference>
<dbReference type="PANTHER" id="PTHR45566:SF1">
    <property type="entry name" value="HTH-TYPE TRANSCRIPTIONAL REGULATOR YHJB-RELATED"/>
    <property type="match status" value="1"/>
</dbReference>
<dbReference type="InterPro" id="IPR000792">
    <property type="entry name" value="Tscrpt_reg_LuxR_C"/>
</dbReference>
<dbReference type="Gene3D" id="3.40.50.2300">
    <property type="match status" value="1"/>
</dbReference>
<feature type="domain" description="Response regulatory" evidence="4">
    <location>
        <begin position="44"/>
        <end position="159"/>
    </location>
</feature>
<dbReference type="SUPFAM" id="SSF46894">
    <property type="entry name" value="C-terminal effector domain of the bipartite response regulators"/>
    <property type="match status" value="1"/>
</dbReference>
<dbReference type="Pfam" id="PF00196">
    <property type="entry name" value="GerE"/>
    <property type="match status" value="1"/>
</dbReference>
<gene>
    <name evidence="5" type="ORF">EV679_1465</name>
</gene>
<dbReference type="InterPro" id="IPR001789">
    <property type="entry name" value="Sig_transdc_resp-reg_receiver"/>
</dbReference>
<dbReference type="PROSITE" id="PS50043">
    <property type="entry name" value="HTH_LUXR_2"/>
    <property type="match status" value="1"/>
</dbReference>
<dbReference type="InterPro" id="IPR016032">
    <property type="entry name" value="Sig_transdc_resp-reg_C-effctor"/>
</dbReference>
<dbReference type="PROSITE" id="PS00622">
    <property type="entry name" value="HTH_LUXR_1"/>
    <property type="match status" value="1"/>
</dbReference>
<keyword evidence="2" id="KW-0597">Phosphoprotein</keyword>
<keyword evidence="1" id="KW-0238">DNA-binding</keyword>
<comment type="caution">
    <text evidence="5">The sequence shown here is derived from an EMBL/GenBank/DDBJ whole genome shotgun (WGS) entry which is preliminary data.</text>
</comment>
<evidence type="ECO:0000259" key="3">
    <source>
        <dbReference type="PROSITE" id="PS50043"/>
    </source>
</evidence>
<evidence type="ECO:0000313" key="6">
    <source>
        <dbReference type="Proteomes" id="UP000292039"/>
    </source>
</evidence>
<dbReference type="PRINTS" id="PR00038">
    <property type="entry name" value="HTHLUXR"/>
</dbReference>
<dbReference type="InterPro" id="IPR051015">
    <property type="entry name" value="EvgA-like"/>
</dbReference>
<dbReference type="Proteomes" id="UP000292039">
    <property type="component" value="Unassembled WGS sequence"/>
</dbReference>
<evidence type="ECO:0000259" key="4">
    <source>
        <dbReference type="PROSITE" id="PS50110"/>
    </source>
</evidence>
<dbReference type="AlphaFoldDB" id="A0A4Q7MT16"/>
<proteinExistence type="predicted"/>
<name>A0A4Q7MT16_9BURK</name>
<protein>
    <submittedName>
        <fullName evidence="5">LuxR family two component transcriptional regulator</fullName>
    </submittedName>
</protein>
<evidence type="ECO:0000313" key="5">
    <source>
        <dbReference type="EMBL" id="RZS70072.1"/>
    </source>
</evidence>
<feature type="domain" description="HTH luxR-type" evidence="3">
    <location>
        <begin position="177"/>
        <end position="242"/>
    </location>
</feature>
<evidence type="ECO:0000256" key="1">
    <source>
        <dbReference type="ARBA" id="ARBA00023125"/>
    </source>
</evidence>
<dbReference type="PROSITE" id="PS50110">
    <property type="entry name" value="RESPONSE_REGULATORY"/>
    <property type="match status" value="1"/>
</dbReference>
<dbReference type="GO" id="GO:0003677">
    <property type="term" value="F:DNA binding"/>
    <property type="evidence" value="ECO:0007669"/>
    <property type="project" value="UniProtKB-KW"/>
</dbReference>
<dbReference type="SMART" id="SM00421">
    <property type="entry name" value="HTH_LUXR"/>
    <property type="match status" value="1"/>
</dbReference>
<accession>A0A4Q7MT16</accession>
<dbReference type="GO" id="GO:0000160">
    <property type="term" value="P:phosphorelay signal transduction system"/>
    <property type="evidence" value="ECO:0007669"/>
    <property type="project" value="InterPro"/>
</dbReference>
<sequence length="261" mass="29032">MYFPSLLPSVSCFFLKSPDRPYRAKGWRVDCSHQRPFPADVMHTILIIEKLPVVRLGVRNLLVNSGFPHEIIESVSLQAVPAELSNPVSLIIIDPAQASESGDRLVYRIRRRFPGVPVLFFCGRDIDIYSPLAVRLGISGFIAKDGDEATVAAAVRMVLAGMQCFPVLDPAAVERPRYHDLSRLSVRELAVLRLLRQGMRNKEVSGRLCLSEKTVSAHKQNLFRKLGVRSVLQISIAPEEENNQPLRLENVASEPAGTPQS</sequence>